<evidence type="ECO:0000313" key="9">
    <source>
        <dbReference type="EMBL" id="BBY46600.1"/>
    </source>
</evidence>
<dbReference type="InterPro" id="IPR041627">
    <property type="entry name" value="AAA_lid_6"/>
</dbReference>
<keyword evidence="10" id="KW-1185">Reference proteome</keyword>
<feature type="domain" description="CbbX AAA lid" evidence="7">
    <location>
        <begin position="532"/>
        <end position="569"/>
    </location>
</feature>
<keyword evidence="3" id="KW-0963">Cytoplasm</keyword>
<evidence type="ECO:0000259" key="8">
    <source>
        <dbReference type="Pfam" id="PF21545"/>
    </source>
</evidence>
<dbReference type="Gene3D" id="3.40.50.300">
    <property type="entry name" value="P-loop containing nucleotide triphosphate hydrolases"/>
    <property type="match status" value="1"/>
</dbReference>
<dbReference type="InterPro" id="IPR011990">
    <property type="entry name" value="TPR-like_helical_dom_sf"/>
</dbReference>
<dbReference type="Pfam" id="PF21545">
    <property type="entry name" value="T7SS_EccA1_N"/>
    <property type="match status" value="1"/>
</dbReference>
<evidence type="ECO:0000256" key="2">
    <source>
        <dbReference type="ARBA" id="ARBA00010378"/>
    </source>
</evidence>
<dbReference type="InterPro" id="IPR027417">
    <property type="entry name" value="P-loop_NTPase"/>
</dbReference>
<evidence type="ECO:0000256" key="1">
    <source>
        <dbReference type="ARBA" id="ARBA00004496"/>
    </source>
</evidence>
<dbReference type="CDD" id="cd00009">
    <property type="entry name" value="AAA"/>
    <property type="match status" value="1"/>
</dbReference>
<evidence type="ECO:0000259" key="6">
    <source>
        <dbReference type="Pfam" id="PF00004"/>
    </source>
</evidence>
<keyword evidence="5" id="KW-0067">ATP-binding</keyword>
<evidence type="ECO:0008006" key="11">
    <source>
        <dbReference type="Google" id="ProtNLM"/>
    </source>
</evidence>
<dbReference type="PANTHER" id="PTHR43392">
    <property type="entry name" value="AAA-TYPE ATPASE FAMILY PROTEIN / ANKYRIN REPEAT FAMILY PROTEIN"/>
    <property type="match status" value="1"/>
</dbReference>
<dbReference type="KEGG" id="marz:MARA_00300"/>
<dbReference type="AlphaFoldDB" id="A0A7I7RQM6"/>
<comment type="subcellular location">
    <subcellularLocation>
        <location evidence="1">Cytoplasm</location>
    </subcellularLocation>
</comment>
<dbReference type="InterPro" id="IPR049078">
    <property type="entry name" value="T7SS_EccA1-like_N"/>
</dbReference>
<accession>A0A7I7RQM6</accession>
<dbReference type="Gene3D" id="1.10.8.60">
    <property type="match status" value="1"/>
</dbReference>
<feature type="domain" description="ATPase AAA-type core" evidence="6">
    <location>
        <begin position="344"/>
        <end position="476"/>
    </location>
</feature>
<gene>
    <name evidence="9" type="ORF">MARA_00300</name>
</gene>
<dbReference type="GO" id="GO:0005737">
    <property type="term" value="C:cytoplasm"/>
    <property type="evidence" value="ECO:0007669"/>
    <property type="project" value="UniProtKB-SubCell"/>
</dbReference>
<keyword evidence="4" id="KW-0547">Nucleotide-binding</keyword>
<dbReference type="FunFam" id="3.40.50.300:FF:000216">
    <property type="entry name" value="Type VII secretion ATPase EccA"/>
    <property type="match status" value="1"/>
</dbReference>
<dbReference type="Pfam" id="PF17866">
    <property type="entry name" value="AAA_lid_6"/>
    <property type="match status" value="1"/>
</dbReference>
<dbReference type="InterPro" id="IPR050773">
    <property type="entry name" value="CbxX/CfxQ_RuBisCO_ESX"/>
</dbReference>
<name>A0A7I7RQM6_9MYCO</name>
<dbReference type="SUPFAM" id="SSF52540">
    <property type="entry name" value="P-loop containing nucleoside triphosphate hydrolases"/>
    <property type="match status" value="1"/>
</dbReference>
<proteinExistence type="inferred from homology"/>
<dbReference type="PRINTS" id="PR00819">
    <property type="entry name" value="CBXCFQXSUPER"/>
</dbReference>
<dbReference type="InterPro" id="IPR000641">
    <property type="entry name" value="CbxX/CfxQ"/>
</dbReference>
<organism evidence="9 10">
    <name type="scientific">Mycolicibacterium arabiense</name>
    <dbReference type="NCBI Taxonomy" id="1286181"/>
    <lineage>
        <taxon>Bacteria</taxon>
        <taxon>Bacillati</taxon>
        <taxon>Actinomycetota</taxon>
        <taxon>Actinomycetes</taxon>
        <taxon>Mycobacteriales</taxon>
        <taxon>Mycobacteriaceae</taxon>
        <taxon>Mycolicibacterium</taxon>
    </lineage>
</organism>
<dbReference type="GO" id="GO:0005524">
    <property type="term" value="F:ATP binding"/>
    <property type="evidence" value="ECO:0007669"/>
    <property type="project" value="UniProtKB-KW"/>
</dbReference>
<dbReference type="EMBL" id="AP022592">
    <property type="protein sequence ID" value="BBY46600.1"/>
    <property type="molecule type" value="Genomic_DNA"/>
</dbReference>
<evidence type="ECO:0000256" key="4">
    <source>
        <dbReference type="ARBA" id="ARBA00022741"/>
    </source>
</evidence>
<dbReference type="InterPro" id="IPR003959">
    <property type="entry name" value="ATPase_AAA_core"/>
</dbReference>
<dbReference type="PANTHER" id="PTHR43392:SF2">
    <property type="entry name" value="AAA-TYPE ATPASE FAMILY PROTEIN _ ANKYRIN REPEAT FAMILY PROTEIN"/>
    <property type="match status" value="1"/>
</dbReference>
<dbReference type="Pfam" id="PF00004">
    <property type="entry name" value="AAA"/>
    <property type="match status" value="1"/>
</dbReference>
<keyword evidence="9" id="KW-0614">Plasmid</keyword>
<dbReference type="Gene3D" id="1.25.40.10">
    <property type="entry name" value="Tetratricopeptide repeat domain"/>
    <property type="match status" value="1"/>
</dbReference>
<dbReference type="Proteomes" id="UP000467428">
    <property type="component" value="Plasmid pJCM18538"/>
</dbReference>
<dbReference type="RefSeq" id="WP_163916067.1">
    <property type="nucleotide sequence ID" value="NZ_AP022592.1"/>
</dbReference>
<comment type="similarity">
    <text evidence="2">Belongs to the CbxX/CfxQ family.</text>
</comment>
<geneLocation type="plasmid" evidence="9">
    <name>pJCM18538</name>
</geneLocation>
<sequence>MSDARDYLDAGIDALGLLGNPADPSAARDRFRRAVSMDPSMCDAWLGLIATGDHSSETLRHAHEASATVHRETRRLGLQDTALDASVASPGFIEVFPYTPASITLAYIAALLTEGDYDTAEKLLESYDTAREPQQSPIWRCLGVTLQYVTQRWTDVAEWAARPVSGTSPVVDAATDLMAGIAHVGLGEFDAALALLSGIPPNQVSPQAAAYAALYRGLALRCLGRDGDARIELGKASIGGRLLPDASAALADTTFGPKVTTAEAIAARTSRWDPQSGPSTDELREVEQAKAAQAVLEEAEHDLQAFIGLGRVKAHINKLKYVQVYDRAMAARGEGVGQRNALHMTLIGPPGTAKTSIARVMGKMYFGLGILKSSEFIEVSRKDLVGGVIGETEAKTGAYLDRAKGKTLFVDEAPELYKADNERDFGRIALDVIMKFAEDHRDDTMIALAGYAGGMNRLLSANPGLRSRFPTQLEFSSYSADELAQIASLFAENYRVLVDPNAVESFQRITHWLTATSTNNPEDPSETLIDIAGNGRYVRNVMSEAVEKMKARVASDTSIDLATADLNMLRTVIDADMIDAIKGILASAGIQPREQTS</sequence>
<evidence type="ECO:0000256" key="5">
    <source>
        <dbReference type="ARBA" id="ARBA00022840"/>
    </source>
</evidence>
<evidence type="ECO:0000259" key="7">
    <source>
        <dbReference type="Pfam" id="PF17866"/>
    </source>
</evidence>
<feature type="domain" description="ESX-1 secretion system protein EccA1-like N-terminal" evidence="8">
    <location>
        <begin position="15"/>
        <end position="278"/>
    </location>
</feature>
<evidence type="ECO:0000313" key="10">
    <source>
        <dbReference type="Proteomes" id="UP000467428"/>
    </source>
</evidence>
<evidence type="ECO:0000256" key="3">
    <source>
        <dbReference type="ARBA" id="ARBA00022490"/>
    </source>
</evidence>
<reference evidence="9 10" key="1">
    <citation type="journal article" date="2019" name="Emerg. Microbes Infect.">
        <title>Comprehensive subspecies identification of 175 nontuberculous mycobacteria species based on 7547 genomic profiles.</title>
        <authorList>
            <person name="Matsumoto Y."/>
            <person name="Kinjo T."/>
            <person name="Motooka D."/>
            <person name="Nabeya D."/>
            <person name="Jung N."/>
            <person name="Uechi K."/>
            <person name="Horii T."/>
            <person name="Iida T."/>
            <person name="Fujita J."/>
            <person name="Nakamura S."/>
        </authorList>
    </citation>
    <scope>NUCLEOTIDE SEQUENCE [LARGE SCALE GENOMIC DNA]</scope>
    <source>
        <strain evidence="9 10">JCM 18538</strain>
        <plasmid evidence="9">pJCM18538</plasmid>
    </source>
</reference>
<dbReference type="GO" id="GO:0016887">
    <property type="term" value="F:ATP hydrolysis activity"/>
    <property type="evidence" value="ECO:0007669"/>
    <property type="project" value="InterPro"/>
</dbReference>
<protein>
    <recommendedName>
        <fullName evidence="11">ESX-1 secretion system protein EccA1</fullName>
    </recommendedName>
</protein>